<dbReference type="Proteomes" id="UP000006461">
    <property type="component" value="Chromosome"/>
</dbReference>
<evidence type="ECO:0000313" key="1">
    <source>
        <dbReference type="EMBL" id="CCH89191.1"/>
    </source>
</evidence>
<proteinExistence type="predicted"/>
<dbReference type="EMBL" id="FO203431">
    <property type="protein sequence ID" value="CCH89191.1"/>
    <property type="molecule type" value="Genomic_DNA"/>
</dbReference>
<sequence>MNDSDAGRPVRSLLSVRFDSWFPGIRSSCRWSPLRCCKRDGTAIGSRGAAQLKASFLAAAER</sequence>
<keyword evidence="2" id="KW-1185">Reference proteome</keyword>
<evidence type="ECO:0000313" key="2">
    <source>
        <dbReference type="Proteomes" id="UP000006461"/>
    </source>
</evidence>
<dbReference type="KEGG" id="mmar:MODMU_3787"/>
<protein>
    <submittedName>
        <fullName evidence="1">Uncharacterized protein</fullName>
    </submittedName>
</protein>
<accession>I4F0M8</accession>
<reference evidence="1 2" key="1">
    <citation type="journal article" date="2012" name="J. Bacteriol.">
        <title>Genome Sequence of Radiation-Resistant Modestobacter marinus Strain BC501, a Representative Actinobacterium That Thrives on Calcareous Stone Surfaces.</title>
        <authorList>
            <person name="Normand P."/>
            <person name="Gury J."/>
            <person name="Pujic P."/>
            <person name="Chouaia B."/>
            <person name="Crotti E."/>
            <person name="Brusetti L."/>
            <person name="Daffonchio D."/>
            <person name="Vacherie B."/>
            <person name="Barbe V."/>
            <person name="Medigue C."/>
            <person name="Calteau A."/>
            <person name="Ghodhbane-Gtari F."/>
            <person name="Essoussi I."/>
            <person name="Nouioui I."/>
            <person name="Abbassi-Ghozzi I."/>
            <person name="Gtari M."/>
        </authorList>
    </citation>
    <scope>NUCLEOTIDE SEQUENCE [LARGE SCALE GENOMIC DNA]</scope>
    <source>
        <strain evidence="2">BC 501</strain>
    </source>
</reference>
<organism evidence="1 2">
    <name type="scientific">Modestobacter italicus (strain DSM 44449 / CECT 9708 / BC 501)</name>
    <dbReference type="NCBI Taxonomy" id="2732864"/>
    <lineage>
        <taxon>Bacteria</taxon>
        <taxon>Bacillati</taxon>
        <taxon>Actinomycetota</taxon>
        <taxon>Actinomycetes</taxon>
        <taxon>Geodermatophilales</taxon>
        <taxon>Geodermatophilaceae</taxon>
        <taxon>Modestobacter</taxon>
    </lineage>
</organism>
<gene>
    <name evidence="1" type="ordered locus">MODMU_3787</name>
</gene>
<dbReference type="STRING" id="477641.MODMU_3787"/>
<name>I4F0M8_MODI5</name>
<dbReference type="AlphaFoldDB" id="I4F0M8"/>
<dbReference type="HOGENOM" id="CLU_2899265_0_0_11"/>